<keyword evidence="3 6" id="KW-1133">Transmembrane helix</keyword>
<evidence type="ECO:0000256" key="5">
    <source>
        <dbReference type="SAM" id="MobiDB-lite"/>
    </source>
</evidence>
<feature type="transmembrane region" description="Helical" evidence="6">
    <location>
        <begin position="132"/>
        <end position="149"/>
    </location>
</feature>
<dbReference type="GO" id="GO:0005886">
    <property type="term" value="C:plasma membrane"/>
    <property type="evidence" value="ECO:0007669"/>
    <property type="project" value="TreeGrafter"/>
</dbReference>
<gene>
    <name evidence="8" type="ORF">PV08_07069</name>
</gene>
<name>A0A0D1ZN60_9EURO</name>
<dbReference type="AlphaFoldDB" id="A0A0D1ZN60"/>
<dbReference type="SUPFAM" id="SSF103473">
    <property type="entry name" value="MFS general substrate transporter"/>
    <property type="match status" value="1"/>
</dbReference>
<feature type="compositionally biased region" description="Basic and acidic residues" evidence="5">
    <location>
        <begin position="268"/>
        <end position="284"/>
    </location>
</feature>
<dbReference type="PROSITE" id="PS50850">
    <property type="entry name" value="MFS"/>
    <property type="match status" value="1"/>
</dbReference>
<feature type="transmembrane region" description="Helical" evidence="6">
    <location>
        <begin position="54"/>
        <end position="78"/>
    </location>
</feature>
<evidence type="ECO:0000256" key="3">
    <source>
        <dbReference type="ARBA" id="ARBA00022989"/>
    </source>
</evidence>
<dbReference type="EMBL" id="KN847496">
    <property type="protein sequence ID" value="KIW14287.1"/>
    <property type="molecule type" value="Genomic_DNA"/>
</dbReference>
<evidence type="ECO:0000259" key="7">
    <source>
        <dbReference type="PROSITE" id="PS50850"/>
    </source>
</evidence>
<reference evidence="8 9" key="1">
    <citation type="submission" date="2015-01" db="EMBL/GenBank/DDBJ databases">
        <title>The Genome Sequence of Exophiala spinifera CBS89968.</title>
        <authorList>
            <consortium name="The Broad Institute Genomics Platform"/>
            <person name="Cuomo C."/>
            <person name="de Hoog S."/>
            <person name="Gorbushina A."/>
            <person name="Stielow B."/>
            <person name="Teixiera M."/>
            <person name="Abouelleil A."/>
            <person name="Chapman S.B."/>
            <person name="Priest M."/>
            <person name="Young S.K."/>
            <person name="Wortman J."/>
            <person name="Nusbaum C."/>
            <person name="Birren B."/>
        </authorList>
    </citation>
    <scope>NUCLEOTIDE SEQUENCE [LARGE SCALE GENOMIC DNA]</scope>
    <source>
        <strain evidence="8 9">CBS 89968</strain>
    </source>
</reference>
<dbReference type="VEuPathDB" id="FungiDB:PV08_07069"/>
<feature type="domain" description="Major facilitator superfamily (MFS) profile" evidence="7">
    <location>
        <begin position="56"/>
        <end position="532"/>
    </location>
</feature>
<dbReference type="Proteomes" id="UP000053328">
    <property type="component" value="Unassembled WGS sequence"/>
</dbReference>
<dbReference type="InterPro" id="IPR011701">
    <property type="entry name" value="MFS"/>
</dbReference>
<feature type="transmembrane region" description="Helical" evidence="6">
    <location>
        <begin position="220"/>
        <end position="240"/>
    </location>
</feature>
<dbReference type="HOGENOM" id="CLU_008455_13_6_1"/>
<protein>
    <recommendedName>
        <fullName evidence="7">Major facilitator superfamily (MFS) profile domain-containing protein</fullName>
    </recommendedName>
</protein>
<dbReference type="GeneID" id="27334152"/>
<dbReference type="Gene3D" id="1.20.1250.20">
    <property type="entry name" value="MFS general substrate transporter like domains"/>
    <property type="match status" value="1"/>
</dbReference>
<proteinExistence type="predicted"/>
<feature type="transmembrane region" description="Helical" evidence="6">
    <location>
        <begin position="325"/>
        <end position="350"/>
    </location>
</feature>
<comment type="subcellular location">
    <subcellularLocation>
        <location evidence="1">Membrane</location>
        <topology evidence="1">Multi-pass membrane protein</topology>
    </subcellularLocation>
</comment>
<organism evidence="8 9">
    <name type="scientific">Exophiala spinifera</name>
    <dbReference type="NCBI Taxonomy" id="91928"/>
    <lineage>
        <taxon>Eukaryota</taxon>
        <taxon>Fungi</taxon>
        <taxon>Dikarya</taxon>
        <taxon>Ascomycota</taxon>
        <taxon>Pezizomycotina</taxon>
        <taxon>Eurotiomycetes</taxon>
        <taxon>Chaetothyriomycetidae</taxon>
        <taxon>Chaetothyriales</taxon>
        <taxon>Herpotrichiellaceae</taxon>
        <taxon>Exophiala</taxon>
    </lineage>
</organism>
<dbReference type="OrthoDB" id="4120822at2759"/>
<dbReference type="PANTHER" id="PTHR23502">
    <property type="entry name" value="MAJOR FACILITATOR SUPERFAMILY"/>
    <property type="match status" value="1"/>
</dbReference>
<dbReference type="InterPro" id="IPR020846">
    <property type="entry name" value="MFS_dom"/>
</dbReference>
<feature type="transmembrane region" description="Helical" evidence="6">
    <location>
        <begin position="370"/>
        <end position="391"/>
    </location>
</feature>
<evidence type="ECO:0000256" key="4">
    <source>
        <dbReference type="ARBA" id="ARBA00023136"/>
    </source>
</evidence>
<feature type="region of interest" description="Disordered" evidence="5">
    <location>
        <begin position="251"/>
        <end position="288"/>
    </location>
</feature>
<keyword evidence="2 6" id="KW-0812">Transmembrane</keyword>
<dbReference type="Pfam" id="PF07690">
    <property type="entry name" value="MFS_1"/>
    <property type="match status" value="1"/>
</dbReference>
<dbReference type="GO" id="GO:0022857">
    <property type="term" value="F:transmembrane transporter activity"/>
    <property type="evidence" value="ECO:0007669"/>
    <property type="project" value="InterPro"/>
</dbReference>
<feature type="transmembrane region" description="Helical" evidence="6">
    <location>
        <begin position="196"/>
        <end position="214"/>
    </location>
</feature>
<evidence type="ECO:0000256" key="1">
    <source>
        <dbReference type="ARBA" id="ARBA00004141"/>
    </source>
</evidence>
<feature type="transmembrane region" description="Helical" evidence="6">
    <location>
        <begin position="506"/>
        <end position="527"/>
    </location>
</feature>
<evidence type="ECO:0000313" key="8">
    <source>
        <dbReference type="EMBL" id="KIW14287.1"/>
    </source>
</evidence>
<evidence type="ECO:0000313" key="9">
    <source>
        <dbReference type="Proteomes" id="UP000053328"/>
    </source>
</evidence>
<feature type="transmembrane region" description="Helical" evidence="6">
    <location>
        <begin position="98"/>
        <end position="120"/>
    </location>
</feature>
<feature type="transmembrane region" description="Helical" evidence="6">
    <location>
        <begin position="412"/>
        <end position="430"/>
    </location>
</feature>
<dbReference type="InterPro" id="IPR036259">
    <property type="entry name" value="MFS_trans_sf"/>
</dbReference>
<sequence>MVNVARERDPDEIQTGTSLGHVRLRHVETNEIILIPTPSTDPKDPLNWSKGYRIYLALLVCLAMFFCNFLAAGPSVAIVEITIDFTGVAPPMPGFSGAIARIAYFFTTTALLQGMGNVIWMPFIIKYGRRPVYIVSFVGYTATAIWAGVSKSYGSELASRILMGFFAGAGECVAPMTISDIFFLHERGYYMSMYTVSLSAGVSGGIIIAGLVTITHSWRYIYYIAAALIGALTLLVTFTLPETSFVRPLDVDPNSDSTDKNASLAEEEAGKPAKAKSEEVEERPTAASQPRIIVAREKQSLRQRLRLWHGTYTQESVWRIGYRPLVLLALPPVLWATLVMSVTIGFLVAITSNFASAFSQYYGFTSWQSGLCFVSGLIGTFLGIFGGGMLSDWVADVFTRRNRGIREPEMRLPAITVALVCAPLSLVLYGCGIEYHWHWIVPTIALGLLSFSIAQGTNVSLVYIVDAYRPVAGETVVTQLAFKSAFGFLLSFYTNPWIELQGYAGAFGTMAGICGAVLLMWIPLFFWGRRVRNATLRWKIIRNLMKWDKDREVGE</sequence>
<evidence type="ECO:0000256" key="6">
    <source>
        <dbReference type="SAM" id="Phobius"/>
    </source>
</evidence>
<dbReference type="PANTHER" id="PTHR23502:SF34">
    <property type="entry name" value="PROTEIN HOL1"/>
    <property type="match status" value="1"/>
</dbReference>
<accession>A0A0D1ZN60</accession>
<keyword evidence="9" id="KW-1185">Reference proteome</keyword>
<evidence type="ECO:0000256" key="2">
    <source>
        <dbReference type="ARBA" id="ARBA00022692"/>
    </source>
</evidence>
<keyword evidence="4 6" id="KW-0472">Membrane</keyword>
<dbReference type="RefSeq" id="XP_016234503.1">
    <property type="nucleotide sequence ID" value="XM_016381401.1"/>
</dbReference>
<feature type="transmembrane region" description="Helical" evidence="6">
    <location>
        <begin position="436"/>
        <end position="464"/>
    </location>
</feature>